<keyword evidence="12 14" id="KW-0676">Redox-active center</keyword>
<dbReference type="PRINTS" id="PR00421">
    <property type="entry name" value="THIOREDOXIN"/>
</dbReference>
<evidence type="ECO:0000256" key="16">
    <source>
        <dbReference type="RuleBase" id="RU361130"/>
    </source>
</evidence>
<evidence type="ECO:0000256" key="13">
    <source>
        <dbReference type="ARBA" id="ARBA00039846"/>
    </source>
</evidence>
<dbReference type="PROSITE" id="PS51352">
    <property type="entry name" value="THIOREDOXIN_2"/>
    <property type="match status" value="2"/>
</dbReference>
<keyword evidence="11 16" id="KW-0413">Isomerase</keyword>
<dbReference type="Gene3D" id="3.40.30.10">
    <property type="entry name" value="Glutaredoxin"/>
    <property type="match status" value="4"/>
</dbReference>
<feature type="disulfide bond" description="Redox-active" evidence="14">
    <location>
        <begin position="107"/>
        <end position="110"/>
    </location>
</feature>
<feature type="disulfide bond" description="Redox-active" evidence="14">
    <location>
        <begin position="452"/>
        <end position="455"/>
    </location>
</feature>
<comment type="function">
    <text evidence="2">Participates in the folding of proteins containing disulfide bonds, may be involved in glycosylation, prolyl hydroxylation and triglyceride transfer.</text>
</comment>
<dbReference type="SUPFAM" id="SSF52833">
    <property type="entry name" value="Thioredoxin-like"/>
    <property type="match status" value="4"/>
</dbReference>
<keyword evidence="6" id="KW-0732">Signal</keyword>
<dbReference type="FunFam" id="3.40.30.10:FF:000184">
    <property type="entry name" value="Protein disulfide-isomerase"/>
    <property type="match status" value="1"/>
</dbReference>
<comment type="similarity">
    <text evidence="4 15">Belongs to the protein disulfide isomerase family.</text>
</comment>
<name>A0AAQ3NZ01_VIGMU</name>
<dbReference type="NCBIfam" id="TIGR01130">
    <property type="entry name" value="ER_PDI_fam"/>
    <property type="match status" value="1"/>
</dbReference>
<dbReference type="EMBL" id="CP144699">
    <property type="protein sequence ID" value="WVZ17995.1"/>
    <property type="molecule type" value="Genomic_DNA"/>
</dbReference>
<dbReference type="CDD" id="cd02961">
    <property type="entry name" value="PDI_a_family"/>
    <property type="match status" value="1"/>
</dbReference>
<dbReference type="Proteomes" id="UP001374535">
    <property type="component" value="Chromosome 2"/>
</dbReference>
<accession>A0AAQ3NZ01</accession>
<gene>
    <name evidence="19" type="ORF">V8G54_005317</name>
</gene>
<evidence type="ECO:0000259" key="18">
    <source>
        <dbReference type="PROSITE" id="PS51352"/>
    </source>
</evidence>
<comment type="catalytic activity">
    <reaction evidence="1 16">
        <text>Catalyzes the rearrangement of -S-S- bonds in proteins.</text>
        <dbReference type="EC" id="5.3.4.1"/>
    </reaction>
</comment>
<dbReference type="Pfam" id="PF13848">
    <property type="entry name" value="Thioredoxin_6"/>
    <property type="match status" value="1"/>
</dbReference>
<dbReference type="GO" id="GO:0005788">
    <property type="term" value="C:endoplasmic reticulum lumen"/>
    <property type="evidence" value="ECO:0007669"/>
    <property type="project" value="UniProtKB-SubCell"/>
</dbReference>
<dbReference type="InterPro" id="IPR013766">
    <property type="entry name" value="Thioredoxin_domain"/>
</dbReference>
<dbReference type="InterPro" id="IPR017937">
    <property type="entry name" value="Thioredoxin_CS"/>
</dbReference>
<comment type="subcellular location">
    <subcellularLocation>
        <location evidence="3">Endoplasmic reticulum lumen</location>
    </subcellularLocation>
</comment>
<dbReference type="Pfam" id="PF00085">
    <property type="entry name" value="Thioredoxin"/>
    <property type="match status" value="2"/>
</dbReference>
<dbReference type="EC" id="5.3.4.1" evidence="5 16"/>
<dbReference type="GO" id="GO:0003756">
    <property type="term" value="F:protein disulfide isomerase activity"/>
    <property type="evidence" value="ECO:0007669"/>
    <property type="project" value="UniProtKB-EC"/>
</dbReference>
<dbReference type="NCBIfam" id="TIGR01126">
    <property type="entry name" value="pdi_dom"/>
    <property type="match status" value="2"/>
</dbReference>
<feature type="domain" description="Thioredoxin" evidence="18">
    <location>
        <begin position="59"/>
        <end position="189"/>
    </location>
</feature>
<dbReference type="CDD" id="cd02982">
    <property type="entry name" value="PDI_b'_family"/>
    <property type="match status" value="1"/>
</dbReference>
<dbReference type="AlphaFoldDB" id="A0AAQ3NZ01"/>
<evidence type="ECO:0000256" key="2">
    <source>
        <dbReference type="ARBA" id="ARBA00002692"/>
    </source>
</evidence>
<evidence type="ECO:0000256" key="9">
    <source>
        <dbReference type="ARBA" id="ARBA00023157"/>
    </source>
</evidence>
<evidence type="ECO:0000313" key="20">
    <source>
        <dbReference type="Proteomes" id="UP001374535"/>
    </source>
</evidence>
<dbReference type="PROSITE" id="PS00194">
    <property type="entry name" value="THIOREDOXIN_1"/>
    <property type="match status" value="2"/>
</dbReference>
<evidence type="ECO:0000313" key="19">
    <source>
        <dbReference type="EMBL" id="WVZ17995.1"/>
    </source>
</evidence>
<dbReference type="CDD" id="cd02995">
    <property type="entry name" value="PDI_a_PDI_a'_C"/>
    <property type="match status" value="1"/>
</dbReference>
<evidence type="ECO:0000256" key="17">
    <source>
        <dbReference type="SAM" id="MobiDB-lite"/>
    </source>
</evidence>
<evidence type="ECO:0000256" key="10">
    <source>
        <dbReference type="ARBA" id="ARBA00023180"/>
    </source>
</evidence>
<feature type="domain" description="Thioredoxin" evidence="18">
    <location>
        <begin position="402"/>
        <end position="530"/>
    </location>
</feature>
<evidence type="ECO:0000256" key="11">
    <source>
        <dbReference type="ARBA" id="ARBA00023235"/>
    </source>
</evidence>
<keyword evidence="20" id="KW-1185">Reference proteome</keyword>
<dbReference type="FunFam" id="3.40.30.10:FF:000143">
    <property type="entry name" value="Protein disulfide-isomerase"/>
    <property type="match status" value="1"/>
</dbReference>
<keyword evidence="10" id="KW-0325">Glycoprotein</keyword>
<keyword evidence="9 14" id="KW-1015">Disulfide bond</keyword>
<dbReference type="GO" id="GO:0034976">
    <property type="term" value="P:response to endoplasmic reticulum stress"/>
    <property type="evidence" value="ECO:0007669"/>
    <property type="project" value="TreeGrafter"/>
</dbReference>
<dbReference type="CDD" id="cd02981">
    <property type="entry name" value="PDI_b_family"/>
    <property type="match status" value="1"/>
</dbReference>
<evidence type="ECO:0000256" key="6">
    <source>
        <dbReference type="ARBA" id="ARBA00022729"/>
    </source>
</evidence>
<feature type="region of interest" description="Disordered" evidence="17">
    <location>
        <begin position="526"/>
        <end position="559"/>
    </location>
</feature>
<evidence type="ECO:0000256" key="14">
    <source>
        <dbReference type="PIRSR" id="PIRSR605792-51"/>
    </source>
</evidence>
<dbReference type="GO" id="GO:0006457">
    <property type="term" value="P:protein folding"/>
    <property type="evidence" value="ECO:0007669"/>
    <property type="project" value="TreeGrafter"/>
</dbReference>
<evidence type="ECO:0000256" key="12">
    <source>
        <dbReference type="ARBA" id="ARBA00023284"/>
    </source>
</evidence>
<evidence type="ECO:0000256" key="7">
    <source>
        <dbReference type="ARBA" id="ARBA00022737"/>
    </source>
</evidence>
<evidence type="ECO:0000256" key="3">
    <source>
        <dbReference type="ARBA" id="ARBA00004319"/>
    </source>
</evidence>
<dbReference type="InterPro" id="IPR005792">
    <property type="entry name" value="Prot_disulphide_isomerase"/>
</dbReference>
<dbReference type="FunFam" id="3.40.30.10:FF:000152">
    <property type="entry name" value="Protein disulfide-isomerase"/>
    <property type="match status" value="1"/>
</dbReference>
<evidence type="ECO:0000256" key="4">
    <source>
        <dbReference type="ARBA" id="ARBA00006347"/>
    </source>
</evidence>
<reference evidence="19 20" key="1">
    <citation type="journal article" date="2023" name="Life. Sci Alliance">
        <title>Evolutionary insights into 3D genome organization and epigenetic landscape of Vigna mungo.</title>
        <authorList>
            <person name="Junaid A."/>
            <person name="Singh B."/>
            <person name="Bhatia S."/>
        </authorList>
    </citation>
    <scope>NUCLEOTIDE SEQUENCE [LARGE SCALE GENOMIC DNA]</scope>
    <source>
        <strain evidence="19">Urdbean</strain>
    </source>
</reference>
<dbReference type="InterPro" id="IPR005788">
    <property type="entry name" value="PDI_thioredoxin-like_dom"/>
</dbReference>
<evidence type="ECO:0000256" key="8">
    <source>
        <dbReference type="ARBA" id="ARBA00022824"/>
    </source>
</evidence>
<sequence length="559" mass="62631">MSKISEKHSARVMRCSYGVSNSYKNPSRDLLLHLNCFHSFPFKGTMARRVSICSFFFVFALSLIASQISAEESSETKEFVLTLDHSNFHDTISKHDFIVVEFYAPWCGHCKNLAPEYEKAASILSSHDPPIVLAKVDANEEKNKALASEYDVKGYPTLKIVRNGGKNVQEYKGPREADGIVDYLKRQSGPASTEIKSADEATAFIGENKVVIIGIFPKFSGEEFDNFTALAEKLRADYDFGHTLNAKHLPRGESSVAGPVIRLFKPFDELFVDSKDFHVDTLEKFVEESSTPVVTVFNNDPSNHPFVVKFFNSPNAKAMLFINFTAESAESFKSKYREAAEQFKQQGVSFLVGDVESSQGAFQYFGLKEEQVPLIIIQHNDGKKYFKPNLEAEHIPTWLKAYKEGNIAPYVKSEPVPETNNEPVKVVVGESLQDIVFKSGKNVLLEFYAPWCGHCKQLAPILDEVAISYQNDANVIIAKLDATANDIPGDTFDVQGYPTLYFRSSSGNLLQYDGGRTKKDIIEFIEKNRDKPAQQEQGTDKPAHAEQVKDEQETGKDEL</sequence>
<organism evidence="19 20">
    <name type="scientific">Vigna mungo</name>
    <name type="common">Black gram</name>
    <name type="synonym">Phaseolus mungo</name>
    <dbReference type="NCBI Taxonomy" id="3915"/>
    <lineage>
        <taxon>Eukaryota</taxon>
        <taxon>Viridiplantae</taxon>
        <taxon>Streptophyta</taxon>
        <taxon>Embryophyta</taxon>
        <taxon>Tracheophyta</taxon>
        <taxon>Spermatophyta</taxon>
        <taxon>Magnoliopsida</taxon>
        <taxon>eudicotyledons</taxon>
        <taxon>Gunneridae</taxon>
        <taxon>Pentapetalae</taxon>
        <taxon>rosids</taxon>
        <taxon>fabids</taxon>
        <taxon>Fabales</taxon>
        <taxon>Fabaceae</taxon>
        <taxon>Papilionoideae</taxon>
        <taxon>50 kb inversion clade</taxon>
        <taxon>NPAAA clade</taxon>
        <taxon>indigoferoid/millettioid clade</taxon>
        <taxon>Phaseoleae</taxon>
        <taxon>Vigna</taxon>
    </lineage>
</organism>
<dbReference type="InterPro" id="IPR036249">
    <property type="entry name" value="Thioredoxin-like_sf"/>
</dbReference>
<protein>
    <recommendedName>
        <fullName evidence="13 16">Protein disulfide-isomerase</fullName>
        <ecNumber evidence="5 16">5.3.4.1</ecNumber>
    </recommendedName>
</protein>
<keyword evidence="8" id="KW-0256">Endoplasmic reticulum</keyword>
<evidence type="ECO:0000256" key="5">
    <source>
        <dbReference type="ARBA" id="ARBA00012723"/>
    </source>
</evidence>
<evidence type="ECO:0000256" key="1">
    <source>
        <dbReference type="ARBA" id="ARBA00001182"/>
    </source>
</evidence>
<keyword evidence="7" id="KW-0677">Repeat</keyword>
<dbReference type="PANTHER" id="PTHR18929">
    <property type="entry name" value="PROTEIN DISULFIDE ISOMERASE"/>
    <property type="match status" value="1"/>
</dbReference>
<proteinExistence type="inferred from homology"/>
<dbReference type="FunFam" id="3.40.30.10:FF:000150">
    <property type="entry name" value="Protein disulfide-isomerase"/>
    <property type="match status" value="1"/>
</dbReference>
<dbReference type="PANTHER" id="PTHR18929:SF132">
    <property type="entry name" value="PROTEIN DISULFIDE-ISOMERASE A3"/>
    <property type="match status" value="1"/>
</dbReference>
<evidence type="ECO:0000256" key="15">
    <source>
        <dbReference type="RuleBase" id="RU004208"/>
    </source>
</evidence>